<reference evidence="3 4" key="1">
    <citation type="submission" date="2017-12" db="EMBL/GenBank/DDBJ databases">
        <title>Mesoplasma syrphidae YJS, Complete Genome.</title>
        <authorList>
            <person name="Knight T.F."/>
            <person name="Citino T."/>
            <person name="Rubinstein R."/>
            <person name="Neuschaefer Z."/>
        </authorList>
    </citation>
    <scope>NUCLEOTIDE SEQUENCE [LARGE SCALE GENOMIC DNA]</scope>
    <source>
        <strain evidence="3 4">YJS</strain>
    </source>
</reference>
<protein>
    <submittedName>
        <fullName evidence="3">Bifunctional oligoribonuclease/PAP phosphatase NrnA</fullName>
    </submittedName>
</protein>
<keyword evidence="4" id="KW-1185">Reference proteome</keyword>
<accession>A0A2K9BYA4</accession>
<dbReference type="Gene3D" id="3.90.1640.10">
    <property type="entry name" value="inorganic pyrophosphatase (n-terminal core)"/>
    <property type="match status" value="1"/>
</dbReference>
<dbReference type="PANTHER" id="PTHR47618:SF1">
    <property type="entry name" value="BIFUNCTIONAL OLIGORIBONUCLEASE AND PAP PHOSPHATASE NRNA"/>
    <property type="match status" value="1"/>
</dbReference>
<dbReference type="EMBL" id="CP025257">
    <property type="protein sequence ID" value="AUF83348.1"/>
    <property type="molecule type" value="Genomic_DNA"/>
</dbReference>
<organism evidence="3 4">
    <name type="scientific">Mesoplasma syrphidae</name>
    <dbReference type="NCBI Taxonomy" id="225999"/>
    <lineage>
        <taxon>Bacteria</taxon>
        <taxon>Bacillati</taxon>
        <taxon>Mycoplasmatota</taxon>
        <taxon>Mollicutes</taxon>
        <taxon>Entomoplasmatales</taxon>
        <taxon>Entomoplasmataceae</taxon>
        <taxon>Mesoplasma</taxon>
    </lineage>
</organism>
<dbReference type="Proteomes" id="UP000233419">
    <property type="component" value="Chromosome"/>
</dbReference>
<dbReference type="Pfam" id="PF01368">
    <property type="entry name" value="DHH"/>
    <property type="match status" value="1"/>
</dbReference>
<proteinExistence type="predicted"/>
<dbReference type="GO" id="GO:0003676">
    <property type="term" value="F:nucleic acid binding"/>
    <property type="evidence" value="ECO:0007669"/>
    <property type="project" value="InterPro"/>
</dbReference>
<feature type="domain" description="DDH" evidence="1">
    <location>
        <begin position="17"/>
        <end position="153"/>
    </location>
</feature>
<dbReference type="InterPro" id="IPR001667">
    <property type="entry name" value="DDH_dom"/>
</dbReference>
<evidence type="ECO:0000259" key="2">
    <source>
        <dbReference type="Pfam" id="PF02272"/>
    </source>
</evidence>
<dbReference type="InterPro" id="IPR003156">
    <property type="entry name" value="DHHA1_dom"/>
</dbReference>
<dbReference type="Gene3D" id="3.10.310.30">
    <property type="match status" value="1"/>
</dbReference>
<dbReference type="SUPFAM" id="SSF64182">
    <property type="entry name" value="DHH phosphoesterases"/>
    <property type="match status" value="1"/>
</dbReference>
<dbReference type="PANTHER" id="PTHR47618">
    <property type="entry name" value="BIFUNCTIONAL OLIGORIBONUCLEASE AND PAP PHOSPHATASE NRNA"/>
    <property type="match status" value="1"/>
</dbReference>
<dbReference type="KEGG" id="msyr:CXP39_00805"/>
<feature type="domain" description="DHHA1" evidence="2">
    <location>
        <begin position="227"/>
        <end position="311"/>
    </location>
</feature>
<dbReference type="InterPro" id="IPR038763">
    <property type="entry name" value="DHH_sf"/>
</dbReference>
<evidence type="ECO:0000313" key="3">
    <source>
        <dbReference type="EMBL" id="AUF83348.1"/>
    </source>
</evidence>
<gene>
    <name evidence="3" type="ORF">CXP39_00805</name>
</gene>
<sequence length="313" mass="35695">MNLLTLIEEKIKEFETIIIHRHILPDGDAYGSQLGLKYLIQKKYPNKKVYAQGNNIEYLNFIGKMDEPVEDETYNNALVIVTDCANVERIDDQRFDQGKFLIKIDHHPDVTPYGDLSWVDTSFTSASEMVGYLAIQAKWEITQQAARTIYHGICTDSGRFYFEGTSSRTFEVAARLFETKFDFQELYNTMYSQTFEDLAAKSELISQATVSEYGVGYIIIQDQFIKKYNFKYEDSGKFSNLLKGVAGIDIWIVFSIREDGKYRVEFRSKDLQINNIAAKWGGGGHRLAAGAIIDNLEQAMEIIADANELIKGN</sequence>
<name>A0A2K9BYA4_9MOLU</name>
<dbReference type="OrthoDB" id="9803668at2"/>
<evidence type="ECO:0000313" key="4">
    <source>
        <dbReference type="Proteomes" id="UP000233419"/>
    </source>
</evidence>
<dbReference type="InterPro" id="IPR051319">
    <property type="entry name" value="Oligoribo/pAp-PDE_c-di-AMP_PDE"/>
</dbReference>
<dbReference type="AlphaFoldDB" id="A0A2K9BYA4"/>
<evidence type="ECO:0000259" key="1">
    <source>
        <dbReference type="Pfam" id="PF01368"/>
    </source>
</evidence>
<dbReference type="RefSeq" id="WP_027048454.1">
    <property type="nucleotide sequence ID" value="NZ_CP025257.1"/>
</dbReference>
<dbReference type="Pfam" id="PF02272">
    <property type="entry name" value="DHHA1"/>
    <property type="match status" value="1"/>
</dbReference>